<feature type="transmembrane region" description="Helical" evidence="1">
    <location>
        <begin position="171"/>
        <end position="191"/>
    </location>
</feature>
<evidence type="ECO:0000313" key="2">
    <source>
        <dbReference type="EMBL" id="MFC5470381.1"/>
    </source>
</evidence>
<keyword evidence="1" id="KW-0812">Transmembrane</keyword>
<keyword evidence="1" id="KW-1133">Transmembrane helix</keyword>
<comment type="caution">
    <text evidence="2">The sequence shown here is derived from an EMBL/GenBank/DDBJ whole genome shotgun (WGS) entry which is preliminary data.</text>
</comment>
<name>A0ABW0LYG1_9BACL</name>
<feature type="transmembrane region" description="Helical" evidence="1">
    <location>
        <begin position="109"/>
        <end position="128"/>
    </location>
</feature>
<feature type="transmembrane region" description="Helical" evidence="1">
    <location>
        <begin position="81"/>
        <end position="102"/>
    </location>
</feature>
<sequence>MFKRRMNADVRIYAAWGAGVIAIGLIISLIMIPPIIGMADSGDYGRVFVGTGLVPLHPNDSRDVLYFQYAHERFGYGHFNFGGYVSTHVLLVAIAGGIGRLFDAGSFDIRILGACYAALFAWATVLFVRNAPRTGGRKGTLFVALTLTAGILFVFGDIGYLAYFQSFFGEPYALTGMLLLFASALAVASGERPSGKLIWLFVATALAVATSKIQNAPLGIAFALLAWRMSGLRADKEWKRHTRIGAALLVLVSALMVVAAPDRLRNTNLYQSIFYGVLKDSPHVSQDMKELGIPERYAALAGTNYFQGDTAIPQKDPVLRAEVLEKRSHKDIALYYLRHPSRFMQKLDRAAENAMFIRPHYLGNYDPSAGKPPGALSYAYSGWSRWKETHMPTSSATYFALFAAYFAALAVVWGTTASRRIRFGAETLAIVALAGIFSCVIPLIGDGEADLGKHMFMFNVCFDMMVVSMVTAAAYGLARLVERGSVSARRNFHND</sequence>
<accession>A0ABW0LYG1</accession>
<feature type="transmembrane region" description="Helical" evidence="1">
    <location>
        <begin position="12"/>
        <end position="36"/>
    </location>
</feature>
<dbReference type="RefSeq" id="WP_209750009.1">
    <property type="nucleotide sequence ID" value="NZ_JBHSMH010000062.1"/>
</dbReference>
<evidence type="ECO:0000313" key="3">
    <source>
        <dbReference type="Proteomes" id="UP001596105"/>
    </source>
</evidence>
<feature type="transmembrane region" description="Helical" evidence="1">
    <location>
        <begin position="396"/>
        <end position="415"/>
    </location>
</feature>
<evidence type="ECO:0000256" key="1">
    <source>
        <dbReference type="SAM" id="Phobius"/>
    </source>
</evidence>
<feature type="transmembrane region" description="Helical" evidence="1">
    <location>
        <begin position="456"/>
        <end position="481"/>
    </location>
</feature>
<feature type="transmembrane region" description="Helical" evidence="1">
    <location>
        <begin position="197"/>
        <end position="224"/>
    </location>
</feature>
<keyword evidence="3" id="KW-1185">Reference proteome</keyword>
<dbReference type="GO" id="GO:0016757">
    <property type="term" value="F:glycosyltransferase activity"/>
    <property type="evidence" value="ECO:0007669"/>
    <property type="project" value="UniProtKB-KW"/>
</dbReference>
<dbReference type="Proteomes" id="UP001596105">
    <property type="component" value="Unassembled WGS sequence"/>
</dbReference>
<gene>
    <name evidence="2" type="ORF">ACFPPD_16935</name>
</gene>
<keyword evidence="2" id="KW-0328">Glycosyltransferase</keyword>
<reference evidence="3" key="1">
    <citation type="journal article" date="2019" name="Int. J. Syst. Evol. Microbiol.">
        <title>The Global Catalogue of Microorganisms (GCM) 10K type strain sequencing project: providing services to taxonomists for standard genome sequencing and annotation.</title>
        <authorList>
            <consortium name="The Broad Institute Genomics Platform"/>
            <consortium name="The Broad Institute Genome Sequencing Center for Infectious Disease"/>
            <person name="Wu L."/>
            <person name="Ma J."/>
        </authorList>
    </citation>
    <scope>NUCLEOTIDE SEQUENCE [LARGE SCALE GENOMIC DNA]</scope>
    <source>
        <strain evidence="3">CCUG 57113</strain>
    </source>
</reference>
<organism evidence="2 3">
    <name type="scientific">Cohnella suwonensis</name>
    <dbReference type="NCBI Taxonomy" id="696072"/>
    <lineage>
        <taxon>Bacteria</taxon>
        <taxon>Bacillati</taxon>
        <taxon>Bacillota</taxon>
        <taxon>Bacilli</taxon>
        <taxon>Bacillales</taxon>
        <taxon>Paenibacillaceae</taxon>
        <taxon>Cohnella</taxon>
    </lineage>
</organism>
<proteinExistence type="predicted"/>
<feature type="transmembrane region" description="Helical" evidence="1">
    <location>
        <begin position="140"/>
        <end position="164"/>
    </location>
</feature>
<dbReference type="EC" id="2.4.-.-" evidence="2"/>
<dbReference type="EMBL" id="JBHSMH010000062">
    <property type="protein sequence ID" value="MFC5470381.1"/>
    <property type="molecule type" value="Genomic_DNA"/>
</dbReference>
<keyword evidence="1" id="KW-0472">Membrane</keyword>
<feature type="transmembrane region" description="Helical" evidence="1">
    <location>
        <begin position="244"/>
        <end position="261"/>
    </location>
</feature>
<feature type="transmembrane region" description="Helical" evidence="1">
    <location>
        <begin position="427"/>
        <end position="444"/>
    </location>
</feature>
<protein>
    <submittedName>
        <fullName evidence="2">ArnT family glycosyltransferase</fullName>
        <ecNumber evidence="2">2.4.-.-</ecNumber>
    </submittedName>
</protein>
<keyword evidence="2" id="KW-0808">Transferase</keyword>